<accession>A0ABV1FTQ3</accession>
<proteinExistence type="predicted"/>
<feature type="non-terminal residue" evidence="1">
    <location>
        <position position="1"/>
    </location>
</feature>
<dbReference type="RefSeq" id="WP_215760863.1">
    <property type="nucleotide sequence ID" value="NZ_JAHKBE010000086.1"/>
</dbReference>
<keyword evidence="2" id="KW-1185">Reference proteome</keyword>
<protein>
    <submittedName>
        <fullName evidence="1">Uncharacterized protein</fullName>
    </submittedName>
</protein>
<sequence>YMREYLAYGFHMHARLWKIRVIGYQYGWKHTLLMVLAHSHFRQQPIGYAVHDIPPVDIVL</sequence>
<organism evidence="1 2">
    <name type="scientific">Hallella faecis</name>
    <dbReference type="NCBI Taxonomy" id="2841596"/>
    <lineage>
        <taxon>Bacteria</taxon>
        <taxon>Pseudomonadati</taxon>
        <taxon>Bacteroidota</taxon>
        <taxon>Bacteroidia</taxon>
        <taxon>Bacteroidales</taxon>
        <taxon>Prevotellaceae</taxon>
        <taxon>Hallella</taxon>
    </lineage>
</organism>
<evidence type="ECO:0000313" key="2">
    <source>
        <dbReference type="Proteomes" id="UP001487296"/>
    </source>
</evidence>
<gene>
    <name evidence="1" type="ORF">AAAT34_12095</name>
</gene>
<reference evidence="1 2" key="1">
    <citation type="submission" date="2024-04" db="EMBL/GenBank/DDBJ databases">
        <title>Human intestinal bacterial collection.</title>
        <authorList>
            <person name="Pauvert C."/>
            <person name="Hitch T.C.A."/>
            <person name="Clavel T."/>
        </authorList>
    </citation>
    <scope>NUCLEOTIDE SEQUENCE [LARGE SCALE GENOMIC DNA]</scope>
    <source>
        <strain evidence="1 2">CLA-AA-H145</strain>
    </source>
</reference>
<evidence type="ECO:0000313" key="1">
    <source>
        <dbReference type="EMBL" id="MEQ2487777.1"/>
    </source>
</evidence>
<dbReference type="EMBL" id="JBBNFP010000082">
    <property type="protein sequence ID" value="MEQ2487777.1"/>
    <property type="molecule type" value="Genomic_DNA"/>
</dbReference>
<comment type="caution">
    <text evidence="1">The sequence shown here is derived from an EMBL/GenBank/DDBJ whole genome shotgun (WGS) entry which is preliminary data.</text>
</comment>
<dbReference type="Proteomes" id="UP001487296">
    <property type="component" value="Unassembled WGS sequence"/>
</dbReference>
<name>A0ABV1FTQ3_9BACT</name>